<gene>
    <name evidence="1" type="ORF">CLCY_7c00330</name>
</gene>
<sequence>MRIHILKYSENGKEVERGFRDRRKAEKLKKIKGGTIRHLDVDIEVRISV</sequence>
<dbReference type="AlphaFoldDB" id="A0A0J8G5S1"/>
<dbReference type="RefSeq" id="WP_161797095.1">
    <property type="nucleotide sequence ID" value="NZ_LFVU01000003.1"/>
</dbReference>
<evidence type="ECO:0000313" key="2">
    <source>
        <dbReference type="Proteomes" id="UP000036756"/>
    </source>
</evidence>
<evidence type="ECO:0000313" key="1">
    <source>
        <dbReference type="EMBL" id="KMT22986.1"/>
    </source>
</evidence>
<keyword evidence="2" id="KW-1185">Reference proteome</keyword>
<comment type="caution">
    <text evidence="1">The sequence shown here is derived from an EMBL/GenBank/DDBJ whole genome shotgun (WGS) entry which is preliminary data.</text>
</comment>
<dbReference type="Proteomes" id="UP000036756">
    <property type="component" value="Unassembled WGS sequence"/>
</dbReference>
<dbReference type="PATRIC" id="fig|1121307.3.peg.2315"/>
<reference evidence="1 2" key="1">
    <citation type="submission" date="2015-06" db="EMBL/GenBank/DDBJ databases">
        <title>Draft genome sequence of the purine-degrading Clostridium cylindrosporum HC-1 (DSM 605).</title>
        <authorList>
            <person name="Poehlein A."/>
            <person name="Schiel-Bengelsdorf B."/>
            <person name="Bengelsdorf F."/>
            <person name="Daniel R."/>
            <person name="Duerre P."/>
        </authorList>
    </citation>
    <scope>NUCLEOTIDE SEQUENCE [LARGE SCALE GENOMIC DNA]</scope>
    <source>
        <strain evidence="1 2">DSM 605</strain>
    </source>
</reference>
<name>A0A0J8G5S1_CLOCY</name>
<accession>A0A0J8G5S1</accession>
<organism evidence="1 2">
    <name type="scientific">Clostridium cylindrosporum DSM 605</name>
    <dbReference type="NCBI Taxonomy" id="1121307"/>
    <lineage>
        <taxon>Bacteria</taxon>
        <taxon>Bacillati</taxon>
        <taxon>Bacillota</taxon>
        <taxon>Clostridia</taxon>
        <taxon>Eubacteriales</taxon>
        <taxon>Clostridiaceae</taxon>
        <taxon>Clostridium</taxon>
    </lineage>
</organism>
<proteinExistence type="predicted"/>
<dbReference type="EMBL" id="LFVU01000003">
    <property type="protein sequence ID" value="KMT22986.1"/>
    <property type="molecule type" value="Genomic_DNA"/>
</dbReference>
<protein>
    <submittedName>
        <fullName evidence="1">Uncharacterized protein</fullName>
    </submittedName>
</protein>
<dbReference type="STRING" id="1121307.CLCY_7c00330"/>